<dbReference type="Proteomes" id="UP000462212">
    <property type="component" value="Unassembled WGS sequence"/>
</dbReference>
<comment type="subcellular location">
    <subcellularLocation>
        <location evidence="1">Nucleus</location>
    </subcellularLocation>
</comment>
<evidence type="ECO:0000256" key="5">
    <source>
        <dbReference type="ARBA" id="ARBA00023242"/>
    </source>
</evidence>
<evidence type="ECO:0000256" key="2">
    <source>
        <dbReference type="ARBA" id="ARBA00023015"/>
    </source>
</evidence>
<reference evidence="8 9" key="1">
    <citation type="submission" date="2018-05" db="EMBL/GenBank/DDBJ databases">
        <title>Genome sequencing and assembly of the regulated plant pathogen Lachnellula willkommii and related sister species for the development of diagnostic species identification markers.</title>
        <authorList>
            <person name="Giroux E."/>
            <person name="Bilodeau G."/>
        </authorList>
    </citation>
    <scope>NUCLEOTIDE SEQUENCE [LARGE SCALE GENOMIC DNA]</scope>
    <source>
        <strain evidence="8 9">CBS 197.66</strain>
    </source>
</reference>
<dbReference type="PROSITE" id="PS50888">
    <property type="entry name" value="BHLH"/>
    <property type="match status" value="1"/>
</dbReference>
<dbReference type="GO" id="GO:0000981">
    <property type="term" value="F:DNA-binding transcription factor activity, RNA polymerase II-specific"/>
    <property type="evidence" value="ECO:0007669"/>
    <property type="project" value="TreeGrafter"/>
</dbReference>
<comment type="caution">
    <text evidence="8">The sequence shown here is derived from an EMBL/GenBank/DDBJ whole genome shotgun (WGS) entry which is preliminary data.</text>
</comment>
<keyword evidence="3" id="KW-0238">DNA-binding</keyword>
<dbReference type="InterPro" id="IPR036638">
    <property type="entry name" value="HLH_DNA-bd_sf"/>
</dbReference>
<evidence type="ECO:0000256" key="4">
    <source>
        <dbReference type="ARBA" id="ARBA00023163"/>
    </source>
</evidence>
<gene>
    <name evidence="8" type="ORF">LSUB1_G000877</name>
</gene>
<feature type="domain" description="BHLH" evidence="7">
    <location>
        <begin position="404"/>
        <end position="455"/>
    </location>
</feature>
<dbReference type="InterPro" id="IPR052207">
    <property type="entry name" value="Max-like/E-box_TFs"/>
</dbReference>
<dbReference type="GO" id="GO:0046983">
    <property type="term" value="F:protein dimerization activity"/>
    <property type="evidence" value="ECO:0007669"/>
    <property type="project" value="InterPro"/>
</dbReference>
<feature type="compositionally biased region" description="Polar residues" evidence="6">
    <location>
        <begin position="169"/>
        <end position="198"/>
    </location>
</feature>
<dbReference type="PANTHER" id="PTHR15741:SF27">
    <property type="entry name" value="TRANSCRIPTION FACTOR AP-4"/>
    <property type="match status" value="1"/>
</dbReference>
<dbReference type="GO" id="GO:0005634">
    <property type="term" value="C:nucleus"/>
    <property type="evidence" value="ECO:0007669"/>
    <property type="project" value="UniProtKB-SubCell"/>
</dbReference>
<evidence type="ECO:0000313" key="9">
    <source>
        <dbReference type="Proteomes" id="UP000462212"/>
    </source>
</evidence>
<dbReference type="OrthoDB" id="5778525at2759"/>
<evidence type="ECO:0000259" key="7">
    <source>
        <dbReference type="PROSITE" id="PS50888"/>
    </source>
</evidence>
<feature type="region of interest" description="Disordered" evidence="6">
    <location>
        <begin position="279"/>
        <end position="414"/>
    </location>
</feature>
<feature type="compositionally biased region" description="Polar residues" evidence="6">
    <location>
        <begin position="285"/>
        <end position="303"/>
    </location>
</feature>
<keyword evidence="4" id="KW-0804">Transcription</keyword>
<evidence type="ECO:0000256" key="1">
    <source>
        <dbReference type="ARBA" id="ARBA00004123"/>
    </source>
</evidence>
<dbReference type="Pfam" id="PF00010">
    <property type="entry name" value="HLH"/>
    <property type="match status" value="1"/>
</dbReference>
<dbReference type="InterPro" id="IPR011598">
    <property type="entry name" value="bHLH_dom"/>
</dbReference>
<keyword evidence="2" id="KW-0805">Transcription regulation</keyword>
<dbReference type="Gene3D" id="4.10.280.10">
    <property type="entry name" value="Helix-loop-helix DNA-binding domain"/>
    <property type="match status" value="1"/>
</dbReference>
<dbReference type="EMBL" id="QGMJ01000052">
    <property type="protein sequence ID" value="TVY43915.1"/>
    <property type="molecule type" value="Genomic_DNA"/>
</dbReference>
<dbReference type="PANTHER" id="PTHR15741">
    <property type="entry name" value="BASIC HELIX-LOOP-HELIX ZIP TRANSCRIPTION FACTOR"/>
    <property type="match status" value="1"/>
</dbReference>
<feature type="non-terminal residue" evidence="8">
    <location>
        <position position="464"/>
    </location>
</feature>
<accession>A0A8H8RYW7</accession>
<dbReference type="SUPFAM" id="SSF47459">
    <property type="entry name" value="HLH, helix-loop-helix DNA-binding domain"/>
    <property type="match status" value="1"/>
</dbReference>
<dbReference type="AlphaFoldDB" id="A0A8H8RYW7"/>
<feature type="region of interest" description="Disordered" evidence="6">
    <location>
        <begin position="156"/>
        <end position="199"/>
    </location>
</feature>
<evidence type="ECO:0000313" key="8">
    <source>
        <dbReference type="EMBL" id="TVY43915.1"/>
    </source>
</evidence>
<name>A0A8H8RYW7_9HELO</name>
<feature type="compositionally biased region" description="Acidic residues" evidence="6">
    <location>
        <begin position="336"/>
        <end position="346"/>
    </location>
</feature>
<dbReference type="GO" id="GO:0000978">
    <property type="term" value="F:RNA polymerase II cis-regulatory region sequence-specific DNA binding"/>
    <property type="evidence" value="ECO:0007669"/>
    <property type="project" value="TreeGrafter"/>
</dbReference>
<protein>
    <recommendedName>
        <fullName evidence="7">BHLH domain-containing protein</fullName>
    </recommendedName>
</protein>
<sequence>MGSSKPPNLDMPFGCRSSSSPMYPELSLTQNCRCHRRQYLKFPLPSTYGAGPSLLDDNESKFLDNFFDGVSSDQFDYNLFTNAPDGADAGFGWDELPPTFMGTTSSYGQQSDTGNHALPDLNFNNGMSTQVKAEPSIPHTTTADVLAAATLLQNGSNSRSHTMGDGTLFQGQGISRPSTNGHTRPQSISHHTGISTRQYPMDHGRASVEEYPSENYFSDMVFGNQIHPIRARRTIPKFDLKWGSDAAFGASQSFLSPTDPDGAIERTQAQTLEGAFILDGPSAEASRTTSPQTHRSPQTNRSPQTHRRTKSLGHPTDDMDQESSRPKKRRKNKFQDDEEGGEDDESPAPAQAQSSGNKKRKPTKKGGAVDSPTADTEAGNKRRKSAAAGAAAAKAARENLTEDQKRENHIKSEQKRRTLIREGFEDLGELVPGLRGGGFSKSAVLIMSADWLEDLIEGNQVLRE</sequence>
<keyword evidence="9" id="KW-1185">Reference proteome</keyword>
<evidence type="ECO:0000256" key="3">
    <source>
        <dbReference type="ARBA" id="ARBA00023125"/>
    </source>
</evidence>
<organism evidence="8 9">
    <name type="scientific">Lachnellula subtilissima</name>
    <dbReference type="NCBI Taxonomy" id="602034"/>
    <lineage>
        <taxon>Eukaryota</taxon>
        <taxon>Fungi</taxon>
        <taxon>Dikarya</taxon>
        <taxon>Ascomycota</taxon>
        <taxon>Pezizomycotina</taxon>
        <taxon>Leotiomycetes</taxon>
        <taxon>Helotiales</taxon>
        <taxon>Lachnaceae</taxon>
        <taxon>Lachnellula</taxon>
    </lineage>
</organism>
<evidence type="ECO:0000256" key="6">
    <source>
        <dbReference type="SAM" id="MobiDB-lite"/>
    </source>
</evidence>
<dbReference type="CDD" id="cd11404">
    <property type="entry name" value="bHLHzip_Mlx_like"/>
    <property type="match status" value="1"/>
</dbReference>
<proteinExistence type="predicted"/>
<keyword evidence="5" id="KW-0539">Nucleus</keyword>
<feature type="compositionally biased region" description="Basic and acidic residues" evidence="6">
    <location>
        <begin position="395"/>
        <end position="414"/>
    </location>
</feature>